<dbReference type="OrthoDB" id="6538131at2"/>
<feature type="transmembrane region" description="Helical" evidence="8">
    <location>
        <begin position="103"/>
        <end position="122"/>
    </location>
</feature>
<gene>
    <name evidence="9" type="ORF">CLV83_1848</name>
</gene>
<evidence type="ECO:0000256" key="5">
    <source>
        <dbReference type="ARBA" id="ARBA00022989"/>
    </source>
</evidence>
<keyword evidence="2" id="KW-0813">Transport</keyword>
<organism evidence="9 10">
    <name type="scientific">Marinobacterium mangrovicola</name>
    <dbReference type="NCBI Taxonomy" id="1476959"/>
    <lineage>
        <taxon>Bacteria</taxon>
        <taxon>Pseudomonadati</taxon>
        <taxon>Pseudomonadota</taxon>
        <taxon>Gammaproteobacteria</taxon>
        <taxon>Oceanospirillales</taxon>
        <taxon>Oceanospirillaceae</taxon>
        <taxon>Marinobacterium</taxon>
    </lineage>
</organism>
<feature type="transmembrane region" description="Helical" evidence="8">
    <location>
        <begin position="397"/>
        <end position="418"/>
    </location>
</feature>
<protein>
    <submittedName>
        <fullName evidence="9">Putative membrane protein YccC</fullName>
    </submittedName>
</protein>
<feature type="transmembrane region" description="Helical" evidence="8">
    <location>
        <begin position="452"/>
        <end position="471"/>
    </location>
</feature>
<keyword evidence="4 8" id="KW-0812">Transmembrane</keyword>
<dbReference type="Pfam" id="PF04632">
    <property type="entry name" value="FUSC"/>
    <property type="match status" value="1"/>
</dbReference>
<name>A0A4R1GG42_9GAMM</name>
<feature type="transmembrane region" description="Helical" evidence="8">
    <location>
        <begin position="129"/>
        <end position="147"/>
    </location>
</feature>
<dbReference type="EMBL" id="SMFU01000008">
    <property type="protein sequence ID" value="TCK06998.1"/>
    <property type="molecule type" value="Genomic_DNA"/>
</dbReference>
<dbReference type="AlphaFoldDB" id="A0A4R1GG42"/>
<evidence type="ECO:0000256" key="1">
    <source>
        <dbReference type="ARBA" id="ARBA00004651"/>
    </source>
</evidence>
<dbReference type="GO" id="GO:0022857">
    <property type="term" value="F:transmembrane transporter activity"/>
    <property type="evidence" value="ECO:0007669"/>
    <property type="project" value="InterPro"/>
</dbReference>
<sequence length="737" mass="81552">MSTLSKELFSREAHRSAFLNWRLGNGNGWLYVAKVLLAMSLAYYASMILELPHTRSAALTVLIVMQPEAGQVLTKSIFRLIGTLFGLIAMLTLVALFHQQPQMFILGTALWCGVCVSGAVHYRDMRSYSFLLAGYTVGMIGVPAAITPDAAVNLAVGRMLAVVIGIICGGVVSAVIFPRETAGSMRNQLVSRVGRLCGFARASLLGTLDRDSRNARGRALAAESVSIEVLRQAATVENLQLKQKNPLLKALNRQYMAMGTRLHSIGRLLEQLRSRAEESQAEATILARVEPVAAPLLELMQRLEKAPPQPQVAGQLLREFELIEASLKQNIRDTRADLRQQVTDREAMERFDTLVELMVRFAEQLGQYLRDYSRLDDEKAPEFDTQYTGFRSHTNPLYAVTTGTRSALVILFVAWFWITSGWESGTMSIQNAIIAAVLTSTVPNPNKMAQSVAQGAIVGCIVGFIVSFFVLPYVDGFPLMMAAIAPVFIMGAWMSLSPRWAGLGFGSVVNFCFVASPDNPASFLPQQFANQSIASVTGFLMSCVLLALLFPPSGRWLHRVMLRDMRDLAVKALTAPLPGLAAQLDSRSRDLLNQTYNMSGGQPQQQQIALEWCCHIQEVGHAVIELRTLLRSETLKDTDPDTPWRQTLDQMGRALSRLYIKPGARSFERAMEQVELAIEQLRPALEPEQEHFSNSPRRQLLSYLHFIKVSLLDPQGPLAMYREQNNATLEQGVAHAA</sequence>
<evidence type="ECO:0000313" key="9">
    <source>
        <dbReference type="EMBL" id="TCK06998.1"/>
    </source>
</evidence>
<proteinExistence type="predicted"/>
<feature type="transmembrane region" description="Helical" evidence="8">
    <location>
        <begin position="77"/>
        <end position="97"/>
    </location>
</feature>
<evidence type="ECO:0000256" key="2">
    <source>
        <dbReference type="ARBA" id="ARBA00022448"/>
    </source>
</evidence>
<keyword evidence="7" id="KW-0175">Coiled coil</keyword>
<keyword evidence="3" id="KW-1003">Cell membrane</keyword>
<keyword evidence="5 8" id="KW-1133">Transmembrane helix</keyword>
<evidence type="ECO:0000256" key="4">
    <source>
        <dbReference type="ARBA" id="ARBA00022692"/>
    </source>
</evidence>
<dbReference type="PANTHER" id="PTHR30509:SF9">
    <property type="entry name" value="MULTIDRUG RESISTANCE PROTEIN MDTO"/>
    <property type="match status" value="1"/>
</dbReference>
<keyword evidence="6 8" id="KW-0472">Membrane</keyword>
<dbReference type="PANTHER" id="PTHR30509">
    <property type="entry name" value="P-HYDROXYBENZOIC ACID EFFLUX PUMP SUBUNIT-RELATED"/>
    <property type="match status" value="1"/>
</dbReference>
<evidence type="ECO:0000313" key="10">
    <source>
        <dbReference type="Proteomes" id="UP000294546"/>
    </source>
</evidence>
<evidence type="ECO:0000256" key="7">
    <source>
        <dbReference type="SAM" id="Coils"/>
    </source>
</evidence>
<evidence type="ECO:0000256" key="8">
    <source>
        <dbReference type="SAM" id="Phobius"/>
    </source>
</evidence>
<feature type="coiled-coil region" evidence="7">
    <location>
        <begin position="262"/>
        <end position="289"/>
    </location>
</feature>
<feature type="transmembrane region" description="Helical" evidence="8">
    <location>
        <begin position="159"/>
        <end position="177"/>
    </location>
</feature>
<comment type="caution">
    <text evidence="9">The sequence shown here is derived from an EMBL/GenBank/DDBJ whole genome shotgun (WGS) entry which is preliminary data.</text>
</comment>
<evidence type="ECO:0000256" key="3">
    <source>
        <dbReference type="ARBA" id="ARBA00022475"/>
    </source>
</evidence>
<feature type="transmembrane region" description="Helical" evidence="8">
    <location>
        <begin position="28"/>
        <end position="46"/>
    </location>
</feature>
<reference evidence="9 10" key="1">
    <citation type="submission" date="2019-03" db="EMBL/GenBank/DDBJ databases">
        <title>Genomic Encyclopedia of Archaeal and Bacterial Type Strains, Phase II (KMG-II): from individual species to whole genera.</title>
        <authorList>
            <person name="Goeker M."/>
        </authorList>
    </citation>
    <scope>NUCLEOTIDE SEQUENCE [LARGE SCALE GENOMIC DNA]</scope>
    <source>
        <strain evidence="9 10">DSM 27697</strain>
    </source>
</reference>
<feature type="transmembrane region" description="Helical" evidence="8">
    <location>
        <begin position="477"/>
        <end position="493"/>
    </location>
</feature>
<feature type="transmembrane region" description="Helical" evidence="8">
    <location>
        <begin position="528"/>
        <end position="550"/>
    </location>
</feature>
<accession>A0A4R1GG42</accession>
<dbReference type="Proteomes" id="UP000294546">
    <property type="component" value="Unassembled WGS sequence"/>
</dbReference>
<evidence type="ECO:0000256" key="6">
    <source>
        <dbReference type="ARBA" id="ARBA00023136"/>
    </source>
</evidence>
<keyword evidence="10" id="KW-1185">Reference proteome</keyword>
<comment type="subcellular location">
    <subcellularLocation>
        <location evidence="1">Cell membrane</location>
        <topology evidence="1">Multi-pass membrane protein</topology>
    </subcellularLocation>
</comment>
<dbReference type="GO" id="GO:0005886">
    <property type="term" value="C:plasma membrane"/>
    <property type="evidence" value="ECO:0007669"/>
    <property type="project" value="UniProtKB-SubCell"/>
</dbReference>
<dbReference type="InterPro" id="IPR006726">
    <property type="entry name" value="PHBA_efflux_AaeB/fusaric-R"/>
</dbReference>
<dbReference type="RefSeq" id="WP_132290836.1">
    <property type="nucleotide sequence ID" value="NZ_SMFU01000008.1"/>
</dbReference>